<comment type="caution">
    <text evidence="2">The sequence shown here is derived from an EMBL/GenBank/DDBJ whole genome shotgun (WGS) entry which is preliminary data.</text>
</comment>
<dbReference type="EMBL" id="MCGR01000017">
    <property type="protein sequence ID" value="ORY84688.1"/>
    <property type="molecule type" value="Genomic_DNA"/>
</dbReference>
<accession>A0A1Y2FL55</accession>
<evidence type="ECO:0000256" key="1">
    <source>
        <dbReference type="SAM" id="MobiDB-lite"/>
    </source>
</evidence>
<dbReference type="AlphaFoldDB" id="A0A1Y2FL55"/>
<gene>
    <name evidence="2" type="ORF">BCR35DRAFT_303013</name>
</gene>
<feature type="compositionally biased region" description="Basic and acidic residues" evidence="1">
    <location>
        <begin position="84"/>
        <end position="104"/>
    </location>
</feature>
<feature type="compositionally biased region" description="Basic and acidic residues" evidence="1">
    <location>
        <begin position="55"/>
        <end position="67"/>
    </location>
</feature>
<reference evidence="2 3" key="1">
    <citation type="submission" date="2016-07" db="EMBL/GenBank/DDBJ databases">
        <title>Pervasive Adenine N6-methylation of Active Genes in Fungi.</title>
        <authorList>
            <consortium name="DOE Joint Genome Institute"/>
            <person name="Mondo S.J."/>
            <person name="Dannebaum R.O."/>
            <person name="Kuo R.C."/>
            <person name="Labutti K."/>
            <person name="Haridas S."/>
            <person name="Kuo A."/>
            <person name="Salamov A."/>
            <person name="Ahrendt S.R."/>
            <person name="Lipzen A."/>
            <person name="Sullivan W."/>
            <person name="Andreopoulos W.B."/>
            <person name="Clum A."/>
            <person name="Lindquist E."/>
            <person name="Daum C."/>
            <person name="Ramamoorthy G.K."/>
            <person name="Gryganskyi A."/>
            <person name="Culley D."/>
            <person name="Magnuson J.K."/>
            <person name="James T.Y."/>
            <person name="O'Malley M.A."/>
            <person name="Stajich J.E."/>
            <person name="Spatafora J.W."/>
            <person name="Visel A."/>
            <person name="Grigoriev I.V."/>
        </authorList>
    </citation>
    <scope>NUCLEOTIDE SEQUENCE [LARGE SCALE GENOMIC DNA]</scope>
    <source>
        <strain evidence="2 3">62-1032</strain>
    </source>
</reference>
<name>A0A1Y2FL55_9BASI</name>
<feature type="compositionally biased region" description="Polar residues" evidence="1">
    <location>
        <begin position="20"/>
        <end position="37"/>
    </location>
</feature>
<evidence type="ECO:0000313" key="3">
    <source>
        <dbReference type="Proteomes" id="UP000193467"/>
    </source>
</evidence>
<dbReference type="Proteomes" id="UP000193467">
    <property type="component" value="Unassembled WGS sequence"/>
</dbReference>
<feature type="compositionally biased region" description="Low complexity" evidence="1">
    <location>
        <begin position="1"/>
        <end position="18"/>
    </location>
</feature>
<protein>
    <submittedName>
        <fullName evidence="2">Uncharacterized protein</fullName>
    </submittedName>
</protein>
<organism evidence="2 3">
    <name type="scientific">Leucosporidium creatinivorum</name>
    <dbReference type="NCBI Taxonomy" id="106004"/>
    <lineage>
        <taxon>Eukaryota</taxon>
        <taxon>Fungi</taxon>
        <taxon>Dikarya</taxon>
        <taxon>Basidiomycota</taxon>
        <taxon>Pucciniomycotina</taxon>
        <taxon>Microbotryomycetes</taxon>
        <taxon>Leucosporidiales</taxon>
        <taxon>Leucosporidium</taxon>
    </lineage>
</organism>
<keyword evidence="3" id="KW-1185">Reference proteome</keyword>
<feature type="region of interest" description="Disordered" evidence="1">
    <location>
        <begin position="1"/>
        <end position="104"/>
    </location>
</feature>
<dbReference type="InParanoid" id="A0A1Y2FL55"/>
<evidence type="ECO:0000313" key="2">
    <source>
        <dbReference type="EMBL" id="ORY84688.1"/>
    </source>
</evidence>
<sequence>MFTATRLTLRSTRAPAARFLSTSAPRLSGSETTSQHPGKSGIDHLDPQQSTASEEAVHSDKHARDPLAPHQKKGGNKAETAWDNVKKTAEDVADKVKDATGLKN</sequence>
<proteinExistence type="predicted"/>